<evidence type="ECO:0000256" key="1">
    <source>
        <dbReference type="SAM" id="MobiDB-lite"/>
    </source>
</evidence>
<feature type="domain" description="Ty3 transposon capsid-like protein" evidence="2">
    <location>
        <begin position="65"/>
        <end position="142"/>
    </location>
</feature>
<evidence type="ECO:0000259" key="2">
    <source>
        <dbReference type="Pfam" id="PF19259"/>
    </source>
</evidence>
<dbReference type="EMBL" id="NCKW01015492">
    <property type="protein sequence ID" value="POM62826.1"/>
    <property type="molecule type" value="Genomic_DNA"/>
</dbReference>
<dbReference type="InterPro" id="IPR021109">
    <property type="entry name" value="Peptidase_aspartic_dom_sf"/>
</dbReference>
<evidence type="ECO:0000313" key="4">
    <source>
        <dbReference type="Proteomes" id="UP000237271"/>
    </source>
</evidence>
<dbReference type="InterPro" id="IPR045358">
    <property type="entry name" value="Ty3_capsid"/>
</dbReference>
<feature type="compositionally biased region" description="Basic residues" evidence="1">
    <location>
        <begin position="164"/>
        <end position="178"/>
    </location>
</feature>
<name>A0A2P4XBA3_9STRA</name>
<proteinExistence type="predicted"/>
<dbReference type="OrthoDB" id="105920at2759"/>
<keyword evidence="4" id="KW-1185">Reference proteome</keyword>
<accession>A0A2P4XBA3</accession>
<gene>
    <name evidence="3" type="ORF">PHPALM_27967</name>
</gene>
<reference evidence="3 4" key="1">
    <citation type="journal article" date="2017" name="Genome Biol. Evol.">
        <title>Phytophthora megakarya and P. palmivora, closely related causal agents of cacao black pod rot, underwent increases in genome sizes and gene numbers by different mechanisms.</title>
        <authorList>
            <person name="Ali S.S."/>
            <person name="Shao J."/>
            <person name="Lary D.J."/>
            <person name="Kronmiller B."/>
            <person name="Shen D."/>
            <person name="Strem M.D."/>
            <person name="Amoako-Attah I."/>
            <person name="Akrofi A.Y."/>
            <person name="Begoude B.A."/>
            <person name="Ten Hoopen G.M."/>
            <person name="Coulibaly K."/>
            <person name="Kebe B.I."/>
            <person name="Melnick R.L."/>
            <person name="Guiltinan M.J."/>
            <person name="Tyler B.M."/>
            <person name="Meinhardt L.W."/>
            <person name="Bailey B.A."/>
        </authorList>
    </citation>
    <scope>NUCLEOTIDE SEQUENCE [LARGE SCALE GENOMIC DNA]</scope>
    <source>
        <strain evidence="4">sbr112.9</strain>
    </source>
</reference>
<dbReference type="Gene3D" id="2.40.70.10">
    <property type="entry name" value="Acid Proteases"/>
    <property type="match status" value="1"/>
</dbReference>
<organism evidence="3 4">
    <name type="scientific">Phytophthora palmivora</name>
    <dbReference type="NCBI Taxonomy" id="4796"/>
    <lineage>
        <taxon>Eukaryota</taxon>
        <taxon>Sar</taxon>
        <taxon>Stramenopiles</taxon>
        <taxon>Oomycota</taxon>
        <taxon>Peronosporomycetes</taxon>
        <taxon>Peronosporales</taxon>
        <taxon>Peronosporaceae</taxon>
        <taxon>Phytophthora</taxon>
    </lineage>
</organism>
<evidence type="ECO:0000313" key="3">
    <source>
        <dbReference type="EMBL" id="POM62826.1"/>
    </source>
</evidence>
<feature type="region of interest" description="Disordered" evidence="1">
    <location>
        <begin position="147"/>
        <end position="181"/>
    </location>
</feature>
<sequence>MAATSHKAPDGLSSVEYERFMSLYKNNKTPGQAKNQGLLKSGQFSRYETFYNGAKAEASNYQAVLHEKLYRLKQTADIKSYNGEYSALIFRVEDMSMLDQILCYTNGLKPRTRIYVKLENPATLSAAMDLAVKYEVAHFVEDARDRQVRQRSTKSTNDALKPSKPFKGKSFRGKGRFKPKSDSIRADNRACYFCKKPEYIKADCFSWKKDCGATTIYVSKHWVVEHQLQTTKFRDKNIRVKLGDNKIVEAEVEVLLLEIAVSGLGKKYKCVAVVYAIPDEFNCILGIHFFEDMQPLIDWRGRKIEGTKAETLYWERTSETRGPIEEGGLKESTNAVRGQHQDALAGKDTVVNSELDSHKRECIVEEAGDNGSTRGKDNVVEKMFTMGVVDEVGVQTKYITRNKLKKFLRLKTKSIDEPDFMLLLSNETIRQVARSLQRQDQPDNIVNAKAQRYLETDWESSRDNPAFNF</sequence>
<protein>
    <recommendedName>
        <fullName evidence="2">Ty3 transposon capsid-like protein domain-containing protein</fullName>
    </recommendedName>
</protein>
<dbReference type="Proteomes" id="UP000237271">
    <property type="component" value="Unassembled WGS sequence"/>
</dbReference>
<dbReference type="Pfam" id="PF19259">
    <property type="entry name" value="Ty3_capsid"/>
    <property type="match status" value="1"/>
</dbReference>
<dbReference type="AlphaFoldDB" id="A0A2P4XBA3"/>
<comment type="caution">
    <text evidence="3">The sequence shown here is derived from an EMBL/GenBank/DDBJ whole genome shotgun (WGS) entry which is preliminary data.</text>
</comment>